<evidence type="ECO:0000313" key="3">
    <source>
        <dbReference type="EMBL" id="KAK2983778.1"/>
    </source>
</evidence>
<feature type="repeat" description="PPR" evidence="2">
    <location>
        <begin position="244"/>
        <end position="274"/>
    </location>
</feature>
<gene>
    <name evidence="3" type="ORF">RJ640_017181</name>
</gene>
<dbReference type="EMBL" id="JAVXUO010001299">
    <property type="protein sequence ID" value="KAK2983778.1"/>
    <property type="molecule type" value="Genomic_DNA"/>
</dbReference>
<reference evidence="3" key="1">
    <citation type="submission" date="2022-12" db="EMBL/GenBank/DDBJ databases">
        <title>Draft genome assemblies for two species of Escallonia (Escalloniales).</title>
        <authorList>
            <person name="Chanderbali A."/>
            <person name="Dervinis C."/>
            <person name="Anghel I."/>
            <person name="Soltis D."/>
            <person name="Soltis P."/>
            <person name="Zapata F."/>
        </authorList>
    </citation>
    <scope>NUCLEOTIDE SEQUENCE</scope>
    <source>
        <strain evidence="3">UCBG92.1500</strain>
        <tissue evidence="3">Leaf</tissue>
    </source>
</reference>
<evidence type="ECO:0000313" key="4">
    <source>
        <dbReference type="Proteomes" id="UP001187471"/>
    </source>
</evidence>
<protein>
    <submittedName>
        <fullName evidence="3">Uncharacterized protein</fullName>
    </submittedName>
</protein>
<dbReference type="InterPro" id="IPR011990">
    <property type="entry name" value="TPR-like_helical_dom_sf"/>
</dbReference>
<dbReference type="FunFam" id="1.25.40.10:FF:001204">
    <property type="entry name" value="Pentatricopeptide (PPR) repeat protein-like"/>
    <property type="match status" value="1"/>
</dbReference>
<feature type="repeat" description="PPR" evidence="2">
    <location>
        <begin position="275"/>
        <end position="309"/>
    </location>
</feature>
<comment type="caution">
    <text evidence="3">The sequence shown here is derived from an EMBL/GenBank/DDBJ whole genome shotgun (WGS) entry which is preliminary data.</text>
</comment>
<dbReference type="InterPro" id="IPR046848">
    <property type="entry name" value="E_motif"/>
</dbReference>
<dbReference type="Gene3D" id="1.25.40.10">
    <property type="entry name" value="Tetratricopeptide repeat domain"/>
    <property type="match status" value="2"/>
</dbReference>
<dbReference type="Pfam" id="PF13041">
    <property type="entry name" value="PPR_2"/>
    <property type="match status" value="2"/>
</dbReference>
<dbReference type="InterPro" id="IPR002885">
    <property type="entry name" value="PPR_rpt"/>
</dbReference>
<dbReference type="NCBIfam" id="TIGR00756">
    <property type="entry name" value="PPR"/>
    <property type="match status" value="4"/>
</dbReference>
<dbReference type="Proteomes" id="UP001187471">
    <property type="component" value="Unassembled WGS sequence"/>
</dbReference>
<dbReference type="GO" id="GO:0009451">
    <property type="term" value="P:RNA modification"/>
    <property type="evidence" value="ECO:0007669"/>
    <property type="project" value="InterPro"/>
</dbReference>
<keyword evidence="1" id="KW-0677">Repeat</keyword>
<dbReference type="PANTHER" id="PTHR47926:SF490">
    <property type="entry name" value="REPEAT-LIKE SUPERFAMILY PROTEIN, PUTATIVE-RELATED"/>
    <property type="match status" value="1"/>
</dbReference>
<feature type="repeat" description="PPR" evidence="2">
    <location>
        <begin position="174"/>
        <end position="208"/>
    </location>
</feature>
<dbReference type="Pfam" id="PF20431">
    <property type="entry name" value="E_motif"/>
    <property type="match status" value="1"/>
</dbReference>
<dbReference type="Pfam" id="PF01535">
    <property type="entry name" value="PPR"/>
    <property type="match status" value="1"/>
</dbReference>
<accession>A0AA88R7B0</accession>
<dbReference type="AlphaFoldDB" id="A0AA88R7B0"/>
<dbReference type="InterPro" id="IPR046960">
    <property type="entry name" value="PPR_At4g14850-like_plant"/>
</dbReference>
<dbReference type="FunFam" id="1.25.40.10:FF:000427">
    <property type="entry name" value="Pentatricopeptide repeat-containing protein chloroplastic"/>
    <property type="match status" value="1"/>
</dbReference>
<name>A0AA88R7B0_9ASTE</name>
<feature type="repeat" description="PPR" evidence="2">
    <location>
        <begin position="143"/>
        <end position="173"/>
    </location>
</feature>
<keyword evidence="4" id="KW-1185">Reference proteome</keyword>
<dbReference type="GO" id="GO:0003723">
    <property type="term" value="F:RNA binding"/>
    <property type="evidence" value="ECO:0007669"/>
    <property type="project" value="InterPro"/>
</dbReference>
<evidence type="ECO:0000256" key="2">
    <source>
        <dbReference type="PROSITE-ProRule" id="PRU00708"/>
    </source>
</evidence>
<sequence length="555" mass="61911">MRPLPQLNLAANRIYHLLNKCTTPSHINQIQAQLILHNLHSNTRIAHQFITACRSLNLLDSAFFLYTGLQKPHIFICNTLIQAFSHTQYHHHSISLYTHMHKNSVIPNNYSFPFVLKSISDLKNLKLGQCVHTQIVKMGHLDDIYVQNSLLNGYASCGKMDLCCRVFDEMSQRDVVSWTVMITGYREDGKLDDALMAFEQMQCAGVAPNRVTMVNALAVCASFNAIDMGVWIHDFIRRSGWELDVILGTSLIDMYGKCGRIEEVLGVFESMKEKNVFTWNAVIKGLALIKNGEEAIRWFFRMDQEGVQPDEVTLIAVLCACVHSGLVPMGRKIFSSLTDGEYGFSPGVKHYATMVDLLARSGYLEDALKVIKDMPFEPNRNVWGALLSGCTAQGDLELSVFAATKLVELVPDNSAYYIVLSNLYADMGRWSDVEKVRQLMKVRGLKKDLGSSLVDLEPHEHVIKSFRRKIWIGTKVAMAISKALVASLVFSLLVMHLVQATETNELIAGELVLLGAYCRQGQGCARGHAGHAVLGATVSPLVLQATWRPVPAMPK</sequence>
<evidence type="ECO:0000256" key="1">
    <source>
        <dbReference type="ARBA" id="ARBA00022737"/>
    </source>
</evidence>
<dbReference type="PANTHER" id="PTHR47926">
    <property type="entry name" value="PENTATRICOPEPTIDE REPEAT-CONTAINING PROTEIN"/>
    <property type="match status" value="1"/>
</dbReference>
<proteinExistence type="predicted"/>
<organism evidence="3 4">
    <name type="scientific">Escallonia rubra</name>
    <dbReference type="NCBI Taxonomy" id="112253"/>
    <lineage>
        <taxon>Eukaryota</taxon>
        <taxon>Viridiplantae</taxon>
        <taxon>Streptophyta</taxon>
        <taxon>Embryophyta</taxon>
        <taxon>Tracheophyta</taxon>
        <taxon>Spermatophyta</taxon>
        <taxon>Magnoliopsida</taxon>
        <taxon>eudicotyledons</taxon>
        <taxon>Gunneridae</taxon>
        <taxon>Pentapetalae</taxon>
        <taxon>asterids</taxon>
        <taxon>campanulids</taxon>
        <taxon>Escalloniales</taxon>
        <taxon>Escalloniaceae</taxon>
        <taxon>Escallonia</taxon>
    </lineage>
</organism>
<dbReference type="PROSITE" id="PS51375">
    <property type="entry name" value="PPR"/>
    <property type="match status" value="4"/>
</dbReference>